<dbReference type="OMA" id="WISGDCN"/>
<protein>
    <submittedName>
        <fullName evidence="1">Uncharacterized protein</fullName>
    </submittedName>
</protein>
<proteinExistence type="predicted"/>
<dbReference type="EMBL" id="CMVM020000079">
    <property type="status" value="NOT_ANNOTATED_CDS"/>
    <property type="molecule type" value="Genomic_DNA"/>
</dbReference>
<name>A0A8R1XSF2_ONCVO</name>
<dbReference type="AlphaFoldDB" id="A0A8R1XSF2"/>
<reference evidence="1" key="2">
    <citation type="submission" date="2022-06" db="UniProtKB">
        <authorList>
            <consortium name="EnsemblMetazoa"/>
        </authorList>
    </citation>
    <scope>IDENTIFICATION</scope>
</reference>
<evidence type="ECO:0000313" key="1">
    <source>
        <dbReference type="EnsemblMetazoa" id="OVOC3191.1"/>
    </source>
</evidence>
<reference evidence="2" key="1">
    <citation type="submission" date="2013-10" db="EMBL/GenBank/DDBJ databases">
        <title>Genome sequencing of Onchocerca volvulus.</title>
        <authorList>
            <person name="Cotton J."/>
            <person name="Tsai J."/>
            <person name="Stanley E."/>
            <person name="Tracey A."/>
            <person name="Holroyd N."/>
            <person name="Lustigman S."/>
            <person name="Berriman M."/>
        </authorList>
    </citation>
    <scope>NUCLEOTIDE SEQUENCE</scope>
</reference>
<keyword evidence="2" id="KW-1185">Reference proteome</keyword>
<evidence type="ECO:0000313" key="2">
    <source>
        <dbReference type="Proteomes" id="UP000024404"/>
    </source>
</evidence>
<dbReference type="EnsemblMetazoa" id="OVOC3191.1">
    <property type="protein sequence ID" value="OVOC3191.1"/>
    <property type="gene ID" value="WBGene00240000"/>
</dbReference>
<accession>A0A8R1XSF2</accession>
<sequence length="53" mass="5810">MQKVLLSSDKKLLLTNTAVTCSLLGISDVLQQWISGDCNSNQNEPFNIARTSL</sequence>
<organism evidence="1 2">
    <name type="scientific">Onchocerca volvulus</name>
    <dbReference type="NCBI Taxonomy" id="6282"/>
    <lineage>
        <taxon>Eukaryota</taxon>
        <taxon>Metazoa</taxon>
        <taxon>Ecdysozoa</taxon>
        <taxon>Nematoda</taxon>
        <taxon>Chromadorea</taxon>
        <taxon>Rhabditida</taxon>
        <taxon>Spirurina</taxon>
        <taxon>Spiruromorpha</taxon>
        <taxon>Filarioidea</taxon>
        <taxon>Onchocercidae</taxon>
        <taxon>Onchocerca</taxon>
    </lineage>
</organism>
<dbReference type="Proteomes" id="UP000024404">
    <property type="component" value="Unassembled WGS sequence"/>
</dbReference>